<protein>
    <submittedName>
        <fullName evidence="1">Uncharacterized protein</fullName>
    </submittedName>
</protein>
<reference evidence="2" key="1">
    <citation type="journal article" date="2019" name="Int. J. Syst. Evol. Microbiol.">
        <title>The Global Catalogue of Microorganisms (GCM) 10K type strain sequencing project: providing services to taxonomists for standard genome sequencing and annotation.</title>
        <authorList>
            <consortium name="The Broad Institute Genomics Platform"/>
            <consortium name="The Broad Institute Genome Sequencing Center for Infectious Disease"/>
            <person name="Wu L."/>
            <person name="Ma J."/>
        </authorList>
    </citation>
    <scope>NUCLEOTIDE SEQUENCE [LARGE SCALE GENOMIC DNA]</scope>
    <source>
        <strain evidence="2">KCTC 42964</strain>
    </source>
</reference>
<dbReference type="Proteomes" id="UP001595528">
    <property type="component" value="Unassembled WGS sequence"/>
</dbReference>
<gene>
    <name evidence="1" type="ORF">ACFOGJ_04280</name>
</gene>
<dbReference type="EMBL" id="JBHRTR010000013">
    <property type="protein sequence ID" value="MFC3226432.1"/>
    <property type="molecule type" value="Genomic_DNA"/>
</dbReference>
<name>A0ABV7KVT7_9PROT</name>
<accession>A0ABV7KVT7</accession>
<evidence type="ECO:0000313" key="2">
    <source>
        <dbReference type="Proteomes" id="UP001595528"/>
    </source>
</evidence>
<proteinExistence type="predicted"/>
<evidence type="ECO:0000313" key="1">
    <source>
        <dbReference type="EMBL" id="MFC3226432.1"/>
    </source>
</evidence>
<organism evidence="1 2">
    <name type="scientific">Marinibaculum pumilum</name>
    <dbReference type="NCBI Taxonomy" id="1766165"/>
    <lineage>
        <taxon>Bacteria</taxon>
        <taxon>Pseudomonadati</taxon>
        <taxon>Pseudomonadota</taxon>
        <taxon>Alphaproteobacteria</taxon>
        <taxon>Rhodospirillales</taxon>
        <taxon>Rhodospirillaceae</taxon>
        <taxon>Marinibaculum</taxon>
    </lineage>
</organism>
<comment type="caution">
    <text evidence="1">The sequence shown here is derived from an EMBL/GenBank/DDBJ whole genome shotgun (WGS) entry which is preliminary data.</text>
</comment>
<sequence>MPAQADGLPDTPTGRVIAALYRALPVWLPPDYARIEVPEV</sequence>
<dbReference type="RefSeq" id="WP_379898418.1">
    <property type="nucleotide sequence ID" value="NZ_JBHRTR010000013.1"/>
</dbReference>
<keyword evidence="2" id="KW-1185">Reference proteome</keyword>